<protein>
    <submittedName>
        <fullName evidence="4">Alpha/beta hydrolase</fullName>
    </submittedName>
</protein>
<keyword evidence="2" id="KW-0472">Membrane</keyword>
<dbReference type="InterPro" id="IPR029058">
    <property type="entry name" value="AB_hydrolase_fold"/>
</dbReference>
<evidence type="ECO:0000256" key="1">
    <source>
        <dbReference type="ARBA" id="ARBA00022801"/>
    </source>
</evidence>
<dbReference type="KEGG" id="snan:I6N98_07455"/>
<dbReference type="PANTHER" id="PTHR48081:SF33">
    <property type="entry name" value="KYNURENINE FORMAMIDASE"/>
    <property type="match status" value="1"/>
</dbReference>
<evidence type="ECO:0000256" key="2">
    <source>
        <dbReference type="SAM" id="Phobius"/>
    </source>
</evidence>
<dbReference type="Proteomes" id="UP000596063">
    <property type="component" value="Chromosome"/>
</dbReference>
<feature type="transmembrane region" description="Helical" evidence="2">
    <location>
        <begin position="30"/>
        <end position="57"/>
    </location>
</feature>
<dbReference type="Pfam" id="PF20434">
    <property type="entry name" value="BD-FAE"/>
    <property type="match status" value="1"/>
</dbReference>
<dbReference type="PANTHER" id="PTHR48081">
    <property type="entry name" value="AB HYDROLASE SUPERFAMILY PROTEIN C4A8.06C"/>
    <property type="match status" value="1"/>
</dbReference>
<feature type="domain" description="BD-FAE-like" evidence="3">
    <location>
        <begin position="148"/>
        <end position="353"/>
    </location>
</feature>
<keyword evidence="2" id="KW-1133">Transmembrane helix</keyword>
<reference evidence="4 5" key="1">
    <citation type="submission" date="2020-12" db="EMBL/GenBank/DDBJ databases">
        <authorList>
            <person name="Shan Y."/>
        </authorList>
    </citation>
    <scope>NUCLEOTIDE SEQUENCE [LARGE SCALE GENOMIC DNA]</scope>
    <source>
        <strain evidence="5">csc3.9</strain>
    </source>
</reference>
<evidence type="ECO:0000313" key="5">
    <source>
        <dbReference type="Proteomes" id="UP000596063"/>
    </source>
</evidence>
<keyword evidence="5" id="KW-1185">Reference proteome</keyword>
<evidence type="ECO:0000259" key="3">
    <source>
        <dbReference type="Pfam" id="PF20434"/>
    </source>
</evidence>
<dbReference type="SUPFAM" id="SSF53474">
    <property type="entry name" value="alpha/beta-Hydrolases"/>
    <property type="match status" value="1"/>
</dbReference>
<sequence length="403" mass="44532">MLLLSLLWAAMAWLAYKPRSTSRWLGLTSFIFGYLVGELGLHLVAVQIALTLLVILFGELSGFSDALALAISVASWVAIGLFYFRAQAVEEIAKQAVDDVIGNSDTGECLTYQPDLQRLLNPLAFRKANVTVDRDVVYHEVNGRRLKLDIYRPADSPHAAPVLFQIHGGAWVVGNKHQQALPLLHQMAENGWICVSIQYRLSPAATFPDHIIDCKRALTWVKEHIRDFGGDPGFVIATGGSAGGHLSSLLALSANAPEFQPGFESADTTVQGCIPYYGVYDFNNRHGQYGSEALQDLVAEKVFKSSRSENQALWDQASPIDWVEADAPPFFIIHGSADTLVTVKEGRYFYDALKETSANSVGYLELPDAQHAFDLLVSLRNQHVVNQVCRYLKAQHQRYLAGK</sequence>
<proteinExistence type="predicted"/>
<dbReference type="InterPro" id="IPR049492">
    <property type="entry name" value="BD-FAE-like_dom"/>
</dbReference>
<evidence type="ECO:0000313" key="4">
    <source>
        <dbReference type="EMBL" id="QQD19670.1"/>
    </source>
</evidence>
<gene>
    <name evidence="4" type="ORF">I6N98_07455</name>
</gene>
<dbReference type="AlphaFoldDB" id="A0A7T4USQ3"/>
<dbReference type="GO" id="GO:0016787">
    <property type="term" value="F:hydrolase activity"/>
    <property type="evidence" value="ECO:0007669"/>
    <property type="project" value="UniProtKB-KW"/>
</dbReference>
<keyword evidence="1 4" id="KW-0378">Hydrolase</keyword>
<dbReference type="InterPro" id="IPR050300">
    <property type="entry name" value="GDXG_lipolytic_enzyme"/>
</dbReference>
<accession>A0A7T4USQ3</accession>
<dbReference type="RefSeq" id="WP_198571154.1">
    <property type="nucleotide sequence ID" value="NZ_CP066167.1"/>
</dbReference>
<keyword evidence="2" id="KW-0812">Transmembrane</keyword>
<name>A0A7T4USQ3_9GAMM</name>
<organism evidence="4 5">
    <name type="scientific">Spongiibacter nanhainus</name>
    <dbReference type="NCBI Taxonomy" id="2794344"/>
    <lineage>
        <taxon>Bacteria</taxon>
        <taxon>Pseudomonadati</taxon>
        <taxon>Pseudomonadota</taxon>
        <taxon>Gammaproteobacteria</taxon>
        <taxon>Cellvibrionales</taxon>
        <taxon>Spongiibacteraceae</taxon>
        <taxon>Spongiibacter</taxon>
    </lineage>
</organism>
<dbReference type="EMBL" id="CP066167">
    <property type="protein sequence ID" value="QQD19670.1"/>
    <property type="molecule type" value="Genomic_DNA"/>
</dbReference>
<dbReference type="Gene3D" id="3.40.50.1820">
    <property type="entry name" value="alpha/beta hydrolase"/>
    <property type="match status" value="1"/>
</dbReference>